<dbReference type="PRINTS" id="PR00662">
    <property type="entry name" value="G6PISOMERASE"/>
</dbReference>
<comment type="pathway">
    <text evidence="7">Carbohydrate biosynthesis; gluconeogenesis.</text>
</comment>
<evidence type="ECO:0000313" key="9">
    <source>
        <dbReference type="EMBL" id="OEY69087.1"/>
    </source>
</evidence>
<dbReference type="PROSITE" id="PS00174">
    <property type="entry name" value="P_GLUCOSE_ISOMERASE_2"/>
    <property type="match status" value="1"/>
</dbReference>
<dbReference type="GO" id="GO:0006096">
    <property type="term" value="P:glycolytic process"/>
    <property type="evidence" value="ECO:0007669"/>
    <property type="project" value="UniProtKB-UniRule"/>
</dbReference>
<dbReference type="PROSITE" id="PS51463">
    <property type="entry name" value="P_GLUCOSE_ISOMERASE_3"/>
    <property type="match status" value="1"/>
</dbReference>
<dbReference type="Pfam" id="PF00342">
    <property type="entry name" value="PGI"/>
    <property type="match status" value="1"/>
</dbReference>
<dbReference type="UniPathway" id="UPA00109">
    <property type="reaction ID" value="UER00181"/>
</dbReference>
<dbReference type="NCBIfam" id="NF001211">
    <property type="entry name" value="PRK00179.1"/>
    <property type="match status" value="1"/>
</dbReference>
<evidence type="ECO:0000256" key="7">
    <source>
        <dbReference type="HAMAP-Rule" id="MF_00473"/>
    </source>
</evidence>
<keyword evidence="5 7" id="KW-0413">Isomerase</keyword>
<dbReference type="GO" id="GO:0051156">
    <property type="term" value="P:glucose 6-phosphate metabolic process"/>
    <property type="evidence" value="ECO:0007669"/>
    <property type="project" value="TreeGrafter"/>
</dbReference>
<dbReference type="Gene3D" id="3.40.50.10490">
    <property type="entry name" value="Glucose-6-phosphate isomerase like protein, domain 1"/>
    <property type="match status" value="2"/>
</dbReference>
<dbReference type="InterPro" id="IPR046348">
    <property type="entry name" value="SIS_dom_sf"/>
</dbReference>
<dbReference type="CDD" id="cd05016">
    <property type="entry name" value="SIS_PGI_2"/>
    <property type="match status" value="1"/>
</dbReference>
<comment type="subcellular location">
    <subcellularLocation>
        <location evidence="7">Cytoplasm</location>
    </subcellularLocation>
</comment>
<dbReference type="UniPathway" id="UPA00138"/>
<feature type="active site" evidence="7">
    <location>
        <position position="384"/>
    </location>
</feature>
<dbReference type="AlphaFoldDB" id="A0A1E7Q4M1"/>
<dbReference type="SUPFAM" id="SSF53697">
    <property type="entry name" value="SIS domain"/>
    <property type="match status" value="1"/>
</dbReference>
<evidence type="ECO:0000256" key="1">
    <source>
        <dbReference type="ARBA" id="ARBA00004926"/>
    </source>
</evidence>
<dbReference type="PROSITE" id="PS00765">
    <property type="entry name" value="P_GLUCOSE_ISOMERASE_1"/>
    <property type="match status" value="1"/>
</dbReference>
<dbReference type="Proteomes" id="UP000242258">
    <property type="component" value="Unassembled WGS sequence"/>
</dbReference>
<evidence type="ECO:0000256" key="6">
    <source>
        <dbReference type="ARBA" id="ARBA00029321"/>
    </source>
</evidence>
<dbReference type="RefSeq" id="WP_070048653.1">
    <property type="nucleotide sequence ID" value="NZ_CBCSDO010000003.1"/>
</dbReference>
<keyword evidence="10" id="KW-1185">Reference proteome</keyword>
<keyword evidence="7" id="KW-0963">Cytoplasm</keyword>
<dbReference type="GO" id="GO:0005829">
    <property type="term" value="C:cytosol"/>
    <property type="evidence" value="ECO:0007669"/>
    <property type="project" value="TreeGrafter"/>
</dbReference>
<evidence type="ECO:0000313" key="10">
    <source>
        <dbReference type="Proteomes" id="UP000242258"/>
    </source>
</evidence>
<comment type="function">
    <text evidence="7">Catalyzes the reversible isomerization of glucose-6-phosphate to fructose-6-phosphate.</text>
</comment>
<dbReference type="OrthoDB" id="140919at2"/>
<dbReference type="InterPro" id="IPR035482">
    <property type="entry name" value="SIS_PGI_2"/>
</dbReference>
<dbReference type="GO" id="GO:0048029">
    <property type="term" value="F:monosaccharide binding"/>
    <property type="evidence" value="ECO:0007669"/>
    <property type="project" value="TreeGrafter"/>
</dbReference>
<evidence type="ECO:0000256" key="3">
    <source>
        <dbReference type="ARBA" id="ARBA00022432"/>
    </source>
</evidence>
<dbReference type="EC" id="5.3.1.9" evidence="7"/>
<proteinExistence type="inferred from homology"/>
<gene>
    <name evidence="7" type="primary">pgi</name>
    <name evidence="9" type="ORF">BI198_05490</name>
</gene>
<evidence type="ECO:0000256" key="2">
    <source>
        <dbReference type="ARBA" id="ARBA00006604"/>
    </source>
</evidence>
<dbReference type="InterPro" id="IPR001672">
    <property type="entry name" value="G6P_Isomerase"/>
</dbReference>
<accession>A0A1E7Q4M1</accession>
<sequence length="551" mass="60195">MSGNIWSALATQAKQQGSLRQAFADDPSRANRFSVSACDILLDYSKNLIDDTSWALLQDFAQHSPIKTALNSMLAGDKINNTEQRAVGHMLLRKADLSSVSLDNGLAIGKCEVSAEIIACKEQMANLVSQLHAGDYLGFNGQVITDVIWIGIGGSLLGPQMAVEALTPYHCSPVQVHFVGNIDPVVVTDTLAQLKPATTLVCVASKSFSTEETIQNALLVRQWFTDHGADTAAINQHFWAATSNLSAAAEFGIPAQHILPLWDWVGGRFSIWSAIGLPVAIMIGNDNFTQLLAGGEAMDQHFVQTPFTDNMPVILALLGIWYINGFGCQTQAILPYSHYLRLLPSYVQQLDMESNGKSIKADGHSVSYATAPVIWGDAGTNGQHAYHQLLHQSSLIVPADFILAITPQHQHKEQHQRLAAHCFAQTQALMQGKTFTEAYQECLAEGMDSEQAAALAVHKVSAGNKPSNTLLLPTLSPYYLGSLIALYEHKIFCQGILWQINSFDQWGVELGKQLSKPILQALQGDTNQALDSSTQGLIQHFMQRYTLNMQR</sequence>
<dbReference type="GO" id="GO:0004347">
    <property type="term" value="F:glucose-6-phosphate isomerase activity"/>
    <property type="evidence" value="ECO:0007669"/>
    <property type="project" value="UniProtKB-UniRule"/>
</dbReference>
<dbReference type="InterPro" id="IPR035476">
    <property type="entry name" value="SIS_PGI_1"/>
</dbReference>
<keyword evidence="4 7" id="KW-0324">Glycolysis</keyword>
<name>A0A1E7Q4M1_9GAMM</name>
<organism evidence="9 10">
    <name type="scientific">Rheinheimera salexigens</name>
    <dbReference type="NCBI Taxonomy" id="1628148"/>
    <lineage>
        <taxon>Bacteria</taxon>
        <taxon>Pseudomonadati</taxon>
        <taxon>Pseudomonadota</taxon>
        <taxon>Gammaproteobacteria</taxon>
        <taxon>Chromatiales</taxon>
        <taxon>Chromatiaceae</taxon>
        <taxon>Rheinheimera</taxon>
    </lineage>
</organism>
<comment type="catalytic activity">
    <reaction evidence="6 7 8">
        <text>alpha-D-glucose 6-phosphate = beta-D-fructose 6-phosphate</text>
        <dbReference type="Rhea" id="RHEA:11816"/>
        <dbReference type="ChEBI" id="CHEBI:57634"/>
        <dbReference type="ChEBI" id="CHEBI:58225"/>
        <dbReference type="EC" id="5.3.1.9"/>
    </reaction>
</comment>
<evidence type="ECO:0000256" key="5">
    <source>
        <dbReference type="ARBA" id="ARBA00023235"/>
    </source>
</evidence>
<evidence type="ECO:0000256" key="4">
    <source>
        <dbReference type="ARBA" id="ARBA00023152"/>
    </source>
</evidence>
<dbReference type="InterPro" id="IPR018189">
    <property type="entry name" value="Phosphoglucose_isomerase_CS"/>
</dbReference>
<comment type="caution">
    <text evidence="9">The sequence shown here is derived from an EMBL/GenBank/DDBJ whole genome shotgun (WGS) entry which is preliminary data.</text>
</comment>
<dbReference type="STRING" id="1628148.BI198_05490"/>
<dbReference type="GO" id="GO:0006094">
    <property type="term" value="P:gluconeogenesis"/>
    <property type="evidence" value="ECO:0007669"/>
    <property type="project" value="UniProtKB-UniRule"/>
</dbReference>
<dbReference type="HAMAP" id="MF_00473">
    <property type="entry name" value="G6P_isomerase"/>
    <property type="match status" value="1"/>
</dbReference>
<comment type="similarity">
    <text evidence="2 7 8">Belongs to the GPI family.</text>
</comment>
<dbReference type="Gene3D" id="1.10.1390.10">
    <property type="match status" value="1"/>
</dbReference>
<dbReference type="EMBL" id="MKEK01000001">
    <property type="protein sequence ID" value="OEY69087.1"/>
    <property type="molecule type" value="Genomic_DNA"/>
</dbReference>
<dbReference type="CDD" id="cd05015">
    <property type="entry name" value="SIS_PGI_1"/>
    <property type="match status" value="1"/>
</dbReference>
<evidence type="ECO:0000256" key="8">
    <source>
        <dbReference type="RuleBase" id="RU000612"/>
    </source>
</evidence>
<reference evidence="10" key="1">
    <citation type="submission" date="2016-09" db="EMBL/GenBank/DDBJ databases">
        <authorList>
            <person name="Wan X."/>
            <person name="Hou S."/>
        </authorList>
    </citation>
    <scope>NUCLEOTIDE SEQUENCE [LARGE SCALE GENOMIC DNA]</scope>
    <source>
        <strain evidence="10">KH87</strain>
    </source>
</reference>
<feature type="active site" evidence="7">
    <location>
        <position position="512"/>
    </location>
</feature>
<dbReference type="GO" id="GO:0097367">
    <property type="term" value="F:carbohydrate derivative binding"/>
    <property type="evidence" value="ECO:0007669"/>
    <property type="project" value="InterPro"/>
</dbReference>
<dbReference type="PANTHER" id="PTHR11469:SF1">
    <property type="entry name" value="GLUCOSE-6-PHOSPHATE ISOMERASE"/>
    <property type="match status" value="1"/>
</dbReference>
<comment type="pathway">
    <text evidence="1 7 8">Carbohydrate degradation; glycolysis; D-glyceraldehyde 3-phosphate and glycerone phosphate from D-glucose: step 2/4.</text>
</comment>
<dbReference type="InterPro" id="IPR023096">
    <property type="entry name" value="G6P_Isomerase_C"/>
</dbReference>
<keyword evidence="3 7" id="KW-0312">Gluconeogenesis</keyword>
<protein>
    <recommendedName>
        <fullName evidence="7">Glucose-6-phosphate isomerase</fullName>
        <shortName evidence="7">GPI</shortName>
        <ecNumber evidence="7">5.3.1.9</ecNumber>
    </recommendedName>
    <alternativeName>
        <fullName evidence="7">Phosphoglucose isomerase</fullName>
        <shortName evidence="7">PGI</shortName>
    </alternativeName>
    <alternativeName>
        <fullName evidence="7">Phosphohexose isomerase</fullName>
        <shortName evidence="7">PHI</shortName>
    </alternativeName>
</protein>
<dbReference type="PANTHER" id="PTHR11469">
    <property type="entry name" value="GLUCOSE-6-PHOSPHATE ISOMERASE"/>
    <property type="match status" value="1"/>
</dbReference>
<feature type="active site" description="Proton donor" evidence="7">
    <location>
        <position position="353"/>
    </location>
</feature>